<dbReference type="Proteomes" id="UP001158598">
    <property type="component" value="Chromosome"/>
</dbReference>
<keyword evidence="6 9" id="KW-1133">Transmembrane helix</keyword>
<sequence>MKAMLLALTGGILLPFAFAPFGYALVAPLSLALLFRVWLNASPSKAALYGYLFGLGQFGIGVSWVFVSMYEYGGSDVFSAAGLTALFVAYLALFPALAGWLGVKAGGGSILVRTLLVFPAAWVVTEWLRGWLFSGFPWLQIGYSQTDTGLRGIAPVFGVFGVGWLLAVLAGLLLSAWLLDRRGRRFALLGAAVVLVGSTQFAKVQWTHPAGDPIQVTLLQGNVPQDQKWRPEAKTTTVQMYVDMTRQHWDSRLIIWPETAVPAFYQQVAESFLAPLEAEARQHGVDVLVGVPYYEAQGNRYYNALVTLGAKPGRYFKRHLVPFGEFLPLRPVLAFVLDILQIPLADFTAGAHRQTLLQAAGYPLIASICYEDIFGQESLTGLPEGAYLVNVTNDAWFGDSFAPHQHWQKARMRALETGRYMLRATNTGVTGIIDAGGRPVAVAPMFEREALTGMMQPMAGATPYALWGDWPAVGLCAGIVGICFARRRRNVSSHQGRQAEPGGN</sequence>
<comment type="function">
    <text evidence="9">Catalyzes the phospholipid dependent N-acylation of the N-terminal cysteine of apolipoprotein, the last step in lipoprotein maturation.</text>
</comment>
<feature type="transmembrane region" description="Helical" evidence="9">
    <location>
        <begin position="152"/>
        <end position="179"/>
    </location>
</feature>
<dbReference type="Gene3D" id="3.60.110.10">
    <property type="entry name" value="Carbon-nitrogen hydrolase"/>
    <property type="match status" value="1"/>
</dbReference>
<comment type="similarity">
    <text evidence="2 9">Belongs to the CN hydrolase family. Apolipoprotein N-acyltransferase subfamily.</text>
</comment>
<evidence type="ECO:0000259" key="10">
    <source>
        <dbReference type="PROSITE" id="PS50263"/>
    </source>
</evidence>
<evidence type="ECO:0000313" key="11">
    <source>
        <dbReference type="EMBL" id="CAI8886063.1"/>
    </source>
</evidence>
<feature type="transmembrane region" description="Helical" evidence="9">
    <location>
        <begin position="47"/>
        <end position="66"/>
    </location>
</feature>
<keyword evidence="7 9" id="KW-0472">Membrane</keyword>
<evidence type="ECO:0000256" key="3">
    <source>
        <dbReference type="ARBA" id="ARBA00022475"/>
    </source>
</evidence>
<gene>
    <name evidence="9 11" type="primary">lnt</name>
    <name evidence="11" type="ORF">MCNOR_3161</name>
</gene>
<dbReference type="EMBL" id="OX458332">
    <property type="protein sequence ID" value="CAI8886063.1"/>
    <property type="molecule type" value="Genomic_DNA"/>
</dbReference>
<keyword evidence="4 9" id="KW-0808">Transferase</keyword>
<evidence type="ECO:0000256" key="1">
    <source>
        <dbReference type="ARBA" id="ARBA00004651"/>
    </source>
</evidence>
<accession>A0AA35XUV7</accession>
<evidence type="ECO:0000256" key="9">
    <source>
        <dbReference type="HAMAP-Rule" id="MF_01148"/>
    </source>
</evidence>
<dbReference type="Pfam" id="PF00795">
    <property type="entry name" value="CN_hydrolase"/>
    <property type="match status" value="1"/>
</dbReference>
<dbReference type="Pfam" id="PF20154">
    <property type="entry name" value="LNT_N"/>
    <property type="match status" value="1"/>
</dbReference>
<dbReference type="HAMAP" id="MF_01148">
    <property type="entry name" value="Lnt"/>
    <property type="match status" value="1"/>
</dbReference>
<evidence type="ECO:0000256" key="5">
    <source>
        <dbReference type="ARBA" id="ARBA00022692"/>
    </source>
</evidence>
<dbReference type="PANTHER" id="PTHR38686:SF1">
    <property type="entry name" value="APOLIPOPROTEIN N-ACYLTRANSFERASE"/>
    <property type="match status" value="1"/>
</dbReference>
<dbReference type="InterPro" id="IPR003010">
    <property type="entry name" value="C-N_Hydrolase"/>
</dbReference>
<dbReference type="InterPro" id="IPR045378">
    <property type="entry name" value="LNT_N"/>
</dbReference>
<evidence type="ECO:0000313" key="12">
    <source>
        <dbReference type="Proteomes" id="UP001158598"/>
    </source>
</evidence>
<dbReference type="GO" id="GO:0016410">
    <property type="term" value="F:N-acyltransferase activity"/>
    <property type="evidence" value="ECO:0007669"/>
    <property type="project" value="UniProtKB-UniRule"/>
</dbReference>
<evidence type="ECO:0000256" key="4">
    <source>
        <dbReference type="ARBA" id="ARBA00022679"/>
    </source>
</evidence>
<feature type="transmembrane region" description="Helical" evidence="9">
    <location>
        <begin position="12"/>
        <end position="35"/>
    </location>
</feature>
<dbReference type="GO" id="GO:0005886">
    <property type="term" value="C:plasma membrane"/>
    <property type="evidence" value="ECO:0007669"/>
    <property type="project" value="UniProtKB-SubCell"/>
</dbReference>
<organism evidence="11 12">
    <name type="scientific">Methylococcus capsulatus</name>
    <dbReference type="NCBI Taxonomy" id="414"/>
    <lineage>
        <taxon>Bacteria</taxon>
        <taxon>Pseudomonadati</taxon>
        <taxon>Pseudomonadota</taxon>
        <taxon>Gammaproteobacteria</taxon>
        <taxon>Methylococcales</taxon>
        <taxon>Methylococcaceae</taxon>
        <taxon>Methylococcus</taxon>
    </lineage>
</organism>
<dbReference type="InterPro" id="IPR036526">
    <property type="entry name" value="C-N_Hydrolase_sf"/>
</dbReference>
<comment type="pathway">
    <text evidence="9">Protein modification; lipoprotein biosynthesis (N-acyl transfer).</text>
</comment>
<comment type="catalytic activity">
    <reaction evidence="9">
        <text>N-terminal S-1,2-diacyl-sn-glyceryl-L-cysteinyl-[lipoprotein] + a glycerophospholipid = N-acyl-S-1,2-diacyl-sn-glyceryl-L-cysteinyl-[lipoprotein] + a 2-acyl-sn-glycero-3-phospholipid + H(+)</text>
        <dbReference type="Rhea" id="RHEA:48228"/>
        <dbReference type="Rhea" id="RHEA-COMP:14681"/>
        <dbReference type="Rhea" id="RHEA-COMP:14684"/>
        <dbReference type="ChEBI" id="CHEBI:15378"/>
        <dbReference type="ChEBI" id="CHEBI:136912"/>
        <dbReference type="ChEBI" id="CHEBI:140656"/>
        <dbReference type="ChEBI" id="CHEBI:140657"/>
        <dbReference type="ChEBI" id="CHEBI:140660"/>
        <dbReference type="EC" id="2.3.1.269"/>
    </reaction>
</comment>
<keyword evidence="5 9" id="KW-0812">Transmembrane</keyword>
<comment type="subcellular location">
    <subcellularLocation>
        <location evidence="1 9">Cell membrane</location>
        <topology evidence="1 9">Multi-pass membrane protein</topology>
    </subcellularLocation>
</comment>
<evidence type="ECO:0000256" key="8">
    <source>
        <dbReference type="ARBA" id="ARBA00023315"/>
    </source>
</evidence>
<feature type="transmembrane region" description="Helical" evidence="9">
    <location>
        <begin position="78"/>
        <end position="103"/>
    </location>
</feature>
<dbReference type="InterPro" id="IPR004563">
    <property type="entry name" value="Apolipo_AcylTrfase"/>
</dbReference>
<dbReference type="SUPFAM" id="SSF56317">
    <property type="entry name" value="Carbon-nitrogen hydrolase"/>
    <property type="match status" value="1"/>
</dbReference>
<dbReference type="AlphaFoldDB" id="A0AA35XUV7"/>
<proteinExistence type="inferred from homology"/>
<dbReference type="CDD" id="cd07571">
    <property type="entry name" value="ALP_N-acyl_transferase"/>
    <property type="match status" value="1"/>
</dbReference>
<keyword evidence="3 9" id="KW-1003">Cell membrane</keyword>
<feature type="transmembrane region" description="Helical" evidence="9">
    <location>
        <begin position="464"/>
        <end position="485"/>
    </location>
</feature>
<evidence type="ECO:0000256" key="2">
    <source>
        <dbReference type="ARBA" id="ARBA00010065"/>
    </source>
</evidence>
<evidence type="ECO:0000256" key="7">
    <source>
        <dbReference type="ARBA" id="ARBA00023136"/>
    </source>
</evidence>
<dbReference type="PROSITE" id="PS50263">
    <property type="entry name" value="CN_HYDROLASE"/>
    <property type="match status" value="1"/>
</dbReference>
<feature type="transmembrane region" description="Helical" evidence="9">
    <location>
        <begin position="110"/>
        <end position="132"/>
    </location>
</feature>
<dbReference type="GO" id="GO:0042158">
    <property type="term" value="P:lipoprotein biosynthetic process"/>
    <property type="evidence" value="ECO:0007669"/>
    <property type="project" value="UniProtKB-UniRule"/>
</dbReference>
<keyword evidence="8 9" id="KW-0012">Acyltransferase</keyword>
<dbReference type="NCBIfam" id="TIGR00546">
    <property type="entry name" value="lnt"/>
    <property type="match status" value="1"/>
</dbReference>
<evidence type="ECO:0000256" key="6">
    <source>
        <dbReference type="ARBA" id="ARBA00022989"/>
    </source>
</evidence>
<protein>
    <recommendedName>
        <fullName evidence="9">Apolipoprotein N-acyltransferase</fullName>
        <shortName evidence="9">ALP N-acyltransferase</shortName>
        <ecNumber evidence="9">2.3.1.269</ecNumber>
    </recommendedName>
</protein>
<dbReference type="EC" id="2.3.1.269" evidence="9"/>
<feature type="transmembrane region" description="Helical" evidence="9">
    <location>
        <begin position="186"/>
        <end position="206"/>
    </location>
</feature>
<reference evidence="11" key="1">
    <citation type="submission" date="2023-03" db="EMBL/GenBank/DDBJ databases">
        <authorList>
            <person name="Pearce D."/>
        </authorList>
    </citation>
    <scope>NUCLEOTIDE SEQUENCE</scope>
    <source>
        <strain evidence="11">Mc</strain>
    </source>
</reference>
<dbReference type="PANTHER" id="PTHR38686">
    <property type="entry name" value="APOLIPOPROTEIN N-ACYLTRANSFERASE"/>
    <property type="match status" value="1"/>
</dbReference>
<feature type="domain" description="CN hydrolase" evidence="10">
    <location>
        <begin position="219"/>
        <end position="457"/>
    </location>
</feature>
<name>A0AA35XUV7_METCP</name>